<protein>
    <submittedName>
        <fullName evidence="2">Protein of uncharacterized function DUF45</fullName>
    </submittedName>
</protein>
<name>A0A449A6E0_9BACT</name>
<evidence type="ECO:0000313" key="2">
    <source>
        <dbReference type="EMBL" id="VEU59792.1"/>
    </source>
</evidence>
<dbReference type="Pfam" id="PF01863">
    <property type="entry name" value="YgjP-like"/>
    <property type="match status" value="1"/>
</dbReference>
<dbReference type="EMBL" id="LR214951">
    <property type="protein sequence ID" value="VEU59792.1"/>
    <property type="molecule type" value="Genomic_DNA"/>
</dbReference>
<proteinExistence type="predicted"/>
<evidence type="ECO:0000259" key="1">
    <source>
        <dbReference type="Pfam" id="PF01863"/>
    </source>
</evidence>
<keyword evidence="3" id="KW-1185">Reference proteome</keyword>
<dbReference type="PANTHER" id="PTHR30399:SF1">
    <property type="entry name" value="UTP PYROPHOSPHATASE"/>
    <property type="match status" value="1"/>
</dbReference>
<dbReference type="PANTHER" id="PTHR30399">
    <property type="entry name" value="UNCHARACTERIZED PROTEIN YGJP"/>
    <property type="match status" value="1"/>
</dbReference>
<organism evidence="2 3">
    <name type="scientific">Mesomycoplasma neurolyticum</name>
    <dbReference type="NCBI Taxonomy" id="2120"/>
    <lineage>
        <taxon>Bacteria</taxon>
        <taxon>Bacillati</taxon>
        <taxon>Mycoplasmatota</taxon>
        <taxon>Mycoplasmoidales</taxon>
        <taxon>Metamycoplasmataceae</taxon>
        <taxon>Mesomycoplasma</taxon>
    </lineage>
</organism>
<reference evidence="2 3" key="1">
    <citation type="submission" date="2019-01" db="EMBL/GenBank/DDBJ databases">
        <authorList>
            <consortium name="Pathogen Informatics"/>
        </authorList>
    </citation>
    <scope>NUCLEOTIDE SEQUENCE [LARGE SCALE GENOMIC DNA]</scope>
    <source>
        <strain evidence="2 3">NCTC10166</strain>
    </source>
</reference>
<dbReference type="Gene3D" id="3.30.2010.10">
    <property type="entry name" value="Metalloproteases ('zincins'), catalytic domain"/>
    <property type="match status" value="1"/>
</dbReference>
<dbReference type="Proteomes" id="UP000289440">
    <property type="component" value="Chromosome"/>
</dbReference>
<dbReference type="CDD" id="cd07344">
    <property type="entry name" value="M48_yhfN_like"/>
    <property type="match status" value="1"/>
</dbReference>
<dbReference type="KEGG" id="mnu:NCTC10166_00778"/>
<dbReference type="RefSeq" id="WP_129720157.1">
    <property type="nucleotide sequence ID" value="NZ_LR214951.1"/>
</dbReference>
<dbReference type="InterPro" id="IPR002725">
    <property type="entry name" value="YgjP-like_metallopeptidase"/>
</dbReference>
<feature type="domain" description="YgjP-like metallopeptidase" evidence="1">
    <location>
        <begin position="25"/>
        <end position="224"/>
    </location>
</feature>
<evidence type="ECO:0000313" key="3">
    <source>
        <dbReference type="Proteomes" id="UP000289440"/>
    </source>
</evidence>
<sequence>MNKIFFISINNKKIEINFKIQKKPNYKIYVKNEKIYFMSPVNLSEKKIKEIIEKNLEIIKKELDKSKISNFIDTQNNFYYLFGKKFNYKIQKNKLEYLIYSNGHFLKFKLQDESKLQNKIETLLKNELLLYLKKRVQTFEKIMNVDANYNVVIRKKTSAWASNYYKKKNIIFSNKLLLFSKTIIDYVIIHELAHHFFQNHSKDFWQLVKKYCPEFKEMKEKLKKKQLL</sequence>
<accession>A0A449A6E0</accession>
<dbReference type="AlphaFoldDB" id="A0A449A6E0"/>
<gene>
    <name evidence="2" type="ORF">NCTC10166_00778</name>
</gene>
<dbReference type="InterPro" id="IPR053136">
    <property type="entry name" value="UTP_pyrophosphatase-like"/>
</dbReference>
<dbReference type="OrthoDB" id="9811177at2"/>